<dbReference type="AlphaFoldDB" id="A0A2H3DLX5"/>
<evidence type="ECO:0000313" key="1">
    <source>
        <dbReference type="EMBL" id="PBK96241.1"/>
    </source>
</evidence>
<sequence>MFAGMCAGERGTACVQFSANCKQFGVRPSVLSLAVMTVPDSMAMKPQLILDEIGRMDALRHLPYDNHSSYDICSPYMLRLFSHFERFRHEELIAVANAHGITFVNDLPLEKIRAAVSEHVFLLRCVSNMTQPLLQIAPGCLEVLAEI</sequence>
<reference evidence="2" key="1">
    <citation type="journal article" date="2017" name="Nat. Ecol. Evol.">
        <title>Genome expansion and lineage-specific genetic innovations in the forest pathogenic fungi Armillaria.</title>
        <authorList>
            <person name="Sipos G."/>
            <person name="Prasanna A.N."/>
            <person name="Walter M.C."/>
            <person name="O'Connor E."/>
            <person name="Balint B."/>
            <person name="Krizsan K."/>
            <person name="Kiss B."/>
            <person name="Hess J."/>
            <person name="Varga T."/>
            <person name="Slot J."/>
            <person name="Riley R."/>
            <person name="Boka B."/>
            <person name="Rigling D."/>
            <person name="Barry K."/>
            <person name="Lee J."/>
            <person name="Mihaltcheva S."/>
            <person name="LaButti K."/>
            <person name="Lipzen A."/>
            <person name="Waldron R."/>
            <person name="Moloney N.M."/>
            <person name="Sperisen C."/>
            <person name="Kredics L."/>
            <person name="Vagvoelgyi C."/>
            <person name="Patrignani A."/>
            <person name="Fitzpatrick D."/>
            <person name="Nagy I."/>
            <person name="Doyle S."/>
            <person name="Anderson J.B."/>
            <person name="Grigoriev I.V."/>
            <person name="Gueldener U."/>
            <person name="Muensterkoetter M."/>
            <person name="Nagy L.G."/>
        </authorList>
    </citation>
    <scope>NUCLEOTIDE SEQUENCE [LARGE SCALE GENOMIC DNA]</scope>
    <source>
        <strain evidence="2">Ar21-2</strain>
    </source>
</reference>
<dbReference type="EMBL" id="KZ293651">
    <property type="protein sequence ID" value="PBK96241.1"/>
    <property type="molecule type" value="Genomic_DNA"/>
</dbReference>
<proteinExistence type="predicted"/>
<organism evidence="1 2">
    <name type="scientific">Armillaria gallica</name>
    <name type="common">Bulbous honey fungus</name>
    <name type="synonym">Armillaria bulbosa</name>
    <dbReference type="NCBI Taxonomy" id="47427"/>
    <lineage>
        <taxon>Eukaryota</taxon>
        <taxon>Fungi</taxon>
        <taxon>Dikarya</taxon>
        <taxon>Basidiomycota</taxon>
        <taxon>Agaricomycotina</taxon>
        <taxon>Agaricomycetes</taxon>
        <taxon>Agaricomycetidae</taxon>
        <taxon>Agaricales</taxon>
        <taxon>Marasmiineae</taxon>
        <taxon>Physalacriaceae</taxon>
        <taxon>Armillaria</taxon>
    </lineage>
</organism>
<dbReference type="InParanoid" id="A0A2H3DLX5"/>
<accession>A0A2H3DLX5</accession>
<name>A0A2H3DLX5_ARMGA</name>
<evidence type="ECO:0000313" key="2">
    <source>
        <dbReference type="Proteomes" id="UP000217790"/>
    </source>
</evidence>
<gene>
    <name evidence="1" type="ORF">ARMGADRAFT_760622</name>
</gene>
<dbReference type="Proteomes" id="UP000217790">
    <property type="component" value="Unassembled WGS sequence"/>
</dbReference>
<protein>
    <submittedName>
        <fullName evidence="1">Uncharacterized protein</fullName>
    </submittedName>
</protein>
<keyword evidence="2" id="KW-1185">Reference proteome</keyword>